<sequence>MPGKITPRAGGLEEVRQSHGRRALRTSQALFLWGCLKSSVYSGLRPDTRAVLPDWGGGQAFMKRCNMVSTTNDASLHVKDCSYQVLLSPVYSVHRKMHFLCNVSHSLFTVPSHIFFLWAVVAERLARSPPIKANWIHSPAGEKKERYNNLNNIEATVAERLARSPSTKANRVQSPAGSPDFRKWESYRTMPLTSGFSRGSPVSSAPSFLRCSIFTSIILIGSQYLAVKSRPNLFTHSTLSSVSTSHAAPSTATIVSVANIAYTTRYS</sequence>
<dbReference type="Proteomes" id="UP001159363">
    <property type="component" value="Chromosome 10"/>
</dbReference>
<gene>
    <name evidence="1" type="ORF">PR048_026196</name>
</gene>
<proteinExistence type="predicted"/>
<comment type="caution">
    <text evidence="1">The sequence shown here is derived from an EMBL/GenBank/DDBJ whole genome shotgun (WGS) entry which is preliminary data.</text>
</comment>
<evidence type="ECO:0000313" key="2">
    <source>
        <dbReference type="Proteomes" id="UP001159363"/>
    </source>
</evidence>
<name>A0ABQ9GKP0_9NEOP</name>
<keyword evidence="2" id="KW-1185">Reference proteome</keyword>
<protein>
    <submittedName>
        <fullName evidence="1">Uncharacterized protein</fullName>
    </submittedName>
</protein>
<organism evidence="1 2">
    <name type="scientific">Dryococelus australis</name>
    <dbReference type="NCBI Taxonomy" id="614101"/>
    <lineage>
        <taxon>Eukaryota</taxon>
        <taxon>Metazoa</taxon>
        <taxon>Ecdysozoa</taxon>
        <taxon>Arthropoda</taxon>
        <taxon>Hexapoda</taxon>
        <taxon>Insecta</taxon>
        <taxon>Pterygota</taxon>
        <taxon>Neoptera</taxon>
        <taxon>Polyneoptera</taxon>
        <taxon>Phasmatodea</taxon>
        <taxon>Verophasmatodea</taxon>
        <taxon>Anareolatae</taxon>
        <taxon>Phasmatidae</taxon>
        <taxon>Eurycanthinae</taxon>
        <taxon>Dryococelus</taxon>
    </lineage>
</organism>
<dbReference type="EMBL" id="JARBHB010000011">
    <property type="protein sequence ID" value="KAJ8872590.1"/>
    <property type="molecule type" value="Genomic_DNA"/>
</dbReference>
<evidence type="ECO:0000313" key="1">
    <source>
        <dbReference type="EMBL" id="KAJ8872590.1"/>
    </source>
</evidence>
<reference evidence="1 2" key="1">
    <citation type="submission" date="2023-02" db="EMBL/GenBank/DDBJ databases">
        <title>LHISI_Scaffold_Assembly.</title>
        <authorList>
            <person name="Stuart O.P."/>
            <person name="Cleave R."/>
            <person name="Magrath M.J.L."/>
            <person name="Mikheyev A.S."/>
        </authorList>
    </citation>
    <scope>NUCLEOTIDE SEQUENCE [LARGE SCALE GENOMIC DNA]</scope>
    <source>
        <strain evidence="1">Daus_M_001</strain>
        <tissue evidence="1">Leg muscle</tissue>
    </source>
</reference>
<accession>A0ABQ9GKP0</accession>